<dbReference type="OrthoDB" id="7775479at2"/>
<dbReference type="AlphaFoldDB" id="A0A0R0CRQ4"/>
<accession>A0A0R0CRQ4</accession>
<dbReference type="EMBL" id="LDJL01000015">
    <property type="protein sequence ID" value="KRG68276.1"/>
    <property type="molecule type" value="Genomic_DNA"/>
</dbReference>
<evidence type="ECO:0000313" key="2">
    <source>
        <dbReference type="Proteomes" id="UP000052052"/>
    </source>
</evidence>
<dbReference type="STRING" id="344882.ABB29_13165"/>
<keyword evidence="2" id="KW-1185">Reference proteome</keyword>
<proteinExistence type="predicted"/>
<dbReference type="PATRIC" id="fig|344882.3.peg.1012"/>
<evidence type="ECO:0008006" key="3">
    <source>
        <dbReference type="Google" id="ProtNLM"/>
    </source>
</evidence>
<protein>
    <recommendedName>
        <fullName evidence="3">KTSC domain-containing protein</fullName>
    </recommendedName>
</protein>
<dbReference type="Proteomes" id="UP000052052">
    <property type="component" value="Unassembled WGS sequence"/>
</dbReference>
<organism evidence="1 2">
    <name type="scientific">Pseudoxanthomonas dokdonensis</name>
    <dbReference type="NCBI Taxonomy" id="344882"/>
    <lineage>
        <taxon>Bacteria</taxon>
        <taxon>Pseudomonadati</taxon>
        <taxon>Pseudomonadota</taxon>
        <taxon>Gammaproteobacteria</taxon>
        <taxon>Lysobacterales</taxon>
        <taxon>Lysobacteraceae</taxon>
        <taxon>Pseudoxanthomonas</taxon>
    </lineage>
</organism>
<gene>
    <name evidence="1" type="ORF">ABB29_13165</name>
</gene>
<reference evidence="1 2" key="1">
    <citation type="submission" date="2015-05" db="EMBL/GenBank/DDBJ databases">
        <title>Genome sequencing and analysis of members of genus Stenotrophomonas.</title>
        <authorList>
            <person name="Patil P.P."/>
            <person name="Midha S."/>
            <person name="Patil P.B."/>
        </authorList>
    </citation>
    <scope>NUCLEOTIDE SEQUENCE [LARGE SCALE GENOMIC DNA]</scope>
    <source>
        <strain evidence="1 2">DSM 21858</strain>
    </source>
</reference>
<name>A0A0R0CRQ4_9GAMM</name>
<dbReference type="RefSeq" id="WP_057659825.1">
    <property type="nucleotide sequence ID" value="NZ_LDJL01000015.1"/>
</dbReference>
<comment type="caution">
    <text evidence="1">The sequence shown here is derived from an EMBL/GenBank/DDBJ whole genome shotgun (WGS) entry which is preliminary data.</text>
</comment>
<sequence length="73" mass="8318">MQRYLDLSGDSGVAAYDIRTDAIAVRFHNSPRIYVYSHASAGTDHVRRMKRLAQAGQGLSSYISRYVHDRYEP</sequence>
<evidence type="ECO:0000313" key="1">
    <source>
        <dbReference type="EMBL" id="KRG68276.1"/>
    </source>
</evidence>